<evidence type="ECO:0000313" key="4">
    <source>
        <dbReference type="Proteomes" id="UP001220209"/>
    </source>
</evidence>
<proteinExistence type="predicted"/>
<evidence type="ECO:0000256" key="1">
    <source>
        <dbReference type="SAM" id="MobiDB-lite"/>
    </source>
</evidence>
<name>A0A286P6L1_9BURK</name>
<feature type="region of interest" description="Disordered" evidence="1">
    <location>
        <begin position="240"/>
        <end position="274"/>
    </location>
</feature>
<evidence type="ECO:0000313" key="2">
    <source>
        <dbReference type="EMBL" id="BBA45475.1"/>
    </source>
</evidence>
<accession>A0A286P6L1</accession>
<reference evidence="2" key="2">
    <citation type="journal article" date="2017" name="Genome Announc.">
        <title>High-Quality Draft Genome Sequence of Burkholderia contaminans CH-1, a Gram-Negative Bacterium That Metabolizes 2-Azahypoxanthine, a Plant Growth-Regulating Compound.</title>
        <authorList>
            <person name="Choi J.-H."/>
            <person name="Sugiura H."/>
            <person name="Moriuchi R."/>
            <person name="Kawagishi H."/>
            <person name="Dohra H."/>
        </authorList>
    </citation>
    <scope>NUCLEOTIDE SEQUENCE</scope>
    <source>
        <strain evidence="2">CH-1</strain>
        <plasmid evidence="2">pBC453</plasmid>
    </source>
</reference>
<dbReference type="EMBL" id="CP090643">
    <property type="protein sequence ID" value="WFN23709.1"/>
    <property type="molecule type" value="Genomic_DNA"/>
</dbReference>
<keyword evidence="2" id="KW-0614">Plasmid</keyword>
<evidence type="ECO:0000313" key="3">
    <source>
        <dbReference type="EMBL" id="WFN23709.1"/>
    </source>
</evidence>
<geneLocation type="plasmid" evidence="2">
    <name>pBC453</name>
</geneLocation>
<reference evidence="2" key="1">
    <citation type="journal article" date="2016" name="Biosci. Biotechnol. Biochem.">
        <title>Bioconversion of AHX to AOH by resting cells of Burkholderia contaminans CH-1.</title>
        <authorList>
            <person name="Choi J.H."/>
            <person name="Kikuchi A."/>
            <person name="Pumkaeo P."/>
            <person name="Hirai H."/>
            <person name="Tokuyama S."/>
            <person name="Kawagishi H."/>
        </authorList>
    </citation>
    <scope>NUCLEOTIDE SEQUENCE</scope>
    <source>
        <strain evidence="2">CH-1</strain>
        <plasmid evidence="2">pBC453</plasmid>
    </source>
</reference>
<sequence>MRVFKAAHEIIAASNDRKPPTPARRSDQWCVATNAACLLSRRTLELSPTEMNTTAIAHALKQLDWTGTKAENRSVIHEAIATLEHASLSFSGDVIGYVSPEVAKGPIDWETATLYDLPEPPHTVAVYISPVTAANAIGAAAADAYTRGLYAGLKACVAKESEARSQDLAGDASGASACQFAIEALIRDASSPAKEAIALNAIANLVIDYGDARTVRNATAVQTSFFAILSALAAALPSNRTTEDARNGKSRAGDSGPRLVPRAATDNGGKGEAS</sequence>
<dbReference type="Proteomes" id="UP001220209">
    <property type="component" value="Plasmid unnamed1"/>
</dbReference>
<protein>
    <submittedName>
        <fullName evidence="2">Uncharacterized protein</fullName>
    </submittedName>
</protein>
<dbReference type="OrthoDB" id="9904645at2"/>
<gene>
    <name evidence="2" type="ORF">BCCH1_79860</name>
    <name evidence="3" type="ORF">LXE91_39945</name>
</gene>
<dbReference type="EMBL" id="AP018360">
    <property type="protein sequence ID" value="BBA45475.1"/>
    <property type="molecule type" value="Genomic_DNA"/>
</dbReference>
<geneLocation type="plasmid" evidence="3 4">
    <name>unnamed1</name>
</geneLocation>
<dbReference type="RefSeq" id="WP_077019818.1">
    <property type="nucleotide sequence ID" value="NZ_AP018360.1"/>
</dbReference>
<organism evidence="2">
    <name type="scientific">Burkholderia contaminans</name>
    <dbReference type="NCBI Taxonomy" id="488447"/>
    <lineage>
        <taxon>Bacteria</taxon>
        <taxon>Pseudomonadati</taxon>
        <taxon>Pseudomonadota</taxon>
        <taxon>Betaproteobacteria</taxon>
        <taxon>Burkholderiales</taxon>
        <taxon>Burkholderiaceae</taxon>
        <taxon>Burkholderia</taxon>
        <taxon>Burkholderia cepacia complex</taxon>
    </lineage>
</organism>
<dbReference type="AlphaFoldDB" id="A0A286P6L1"/>
<reference evidence="3 4" key="3">
    <citation type="submission" date="2021-12" db="EMBL/GenBank/DDBJ databases">
        <title>Genomic and phenotypic characterization of three Burkholderia contaminans isolates recovered from different sources.</title>
        <authorList>
            <person name="Lopez De Volder A."/>
            <person name="Fan Y."/>
            <person name="Nunvar J."/>
            <person name="Herrera T."/>
            <person name="Timp W."/>
            <person name="Degrossi J."/>
        </authorList>
    </citation>
    <scope>NUCLEOTIDE SEQUENCE [LARGE SCALE GENOMIC DNA]</scope>
    <source>
        <strain evidence="3 4">LMG 23361</strain>
        <plasmid evidence="3 4">unnamed1</plasmid>
    </source>
</reference>